<organism evidence="2 3">
    <name type="scientific">Streptomyces caatingaensis</name>
    <dbReference type="NCBI Taxonomy" id="1678637"/>
    <lineage>
        <taxon>Bacteria</taxon>
        <taxon>Bacillati</taxon>
        <taxon>Actinomycetota</taxon>
        <taxon>Actinomycetes</taxon>
        <taxon>Kitasatosporales</taxon>
        <taxon>Streptomycetaceae</taxon>
        <taxon>Streptomyces</taxon>
    </lineage>
</organism>
<dbReference type="STRING" id="1678637.AC230_17215"/>
<evidence type="ECO:0000313" key="3">
    <source>
        <dbReference type="Proteomes" id="UP000037288"/>
    </source>
</evidence>
<protein>
    <submittedName>
        <fullName evidence="2">Membrane protein</fullName>
    </submittedName>
</protein>
<dbReference type="OrthoDB" id="3872634at2"/>
<dbReference type="EMBL" id="LFXA01000010">
    <property type="protein sequence ID" value="KNB51313.1"/>
    <property type="molecule type" value="Genomic_DNA"/>
</dbReference>
<keyword evidence="1" id="KW-0812">Transmembrane</keyword>
<dbReference type="RefSeq" id="WP_049717143.1">
    <property type="nucleotide sequence ID" value="NZ_LFXA01000010.1"/>
</dbReference>
<keyword evidence="1" id="KW-0472">Membrane</keyword>
<feature type="transmembrane region" description="Helical" evidence="1">
    <location>
        <begin position="101"/>
        <end position="121"/>
    </location>
</feature>
<comment type="caution">
    <text evidence="2">The sequence shown here is derived from an EMBL/GenBank/DDBJ whole genome shotgun (WGS) entry which is preliminary data.</text>
</comment>
<dbReference type="PATRIC" id="fig|1678637.3.peg.3710"/>
<keyword evidence="3" id="KW-1185">Reference proteome</keyword>
<feature type="transmembrane region" description="Helical" evidence="1">
    <location>
        <begin position="127"/>
        <end position="146"/>
    </location>
</feature>
<feature type="transmembrane region" description="Helical" evidence="1">
    <location>
        <begin position="34"/>
        <end position="52"/>
    </location>
</feature>
<dbReference type="Proteomes" id="UP000037288">
    <property type="component" value="Unassembled WGS sequence"/>
</dbReference>
<dbReference type="AlphaFoldDB" id="A0A0K9XDI9"/>
<accession>A0A0K9XDI9</accession>
<evidence type="ECO:0000313" key="2">
    <source>
        <dbReference type="EMBL" id="KNB51313.1"/>
    </source>
</evidence>
<proteinExistence type="predicted"/>
<feature type="transmembrane region" description="Helical" evidence="1">
    <location>
        <begin position="6"/>
        <end position="22"/>
    </location>
</feature>
<feature type="transmembrane region" description="Helical" evidence="1">
    <location>
        <begin position="58"/>
        <end position="80"/>
    </location>
</feature>
<gene>
    <name evidence="2" type="ORF">AC230_17215</name>
</gene>
<keyword evidence="1" id="KW-1133">Transmembrane helix</keyword>
<name>A0A0K9XDI9_9ACTN</name>
<evidence type="ECO:0000256" key="1">
    <source>
        <dbReference type="SAM" id="Phobius"/>
    </source>
</evidence>
<reference evidence="3" key="1">
    <citation type="submission" date="2015-07" db="EMBL/GenBank/DDBJ databases">
        <title>Draft genome sequence of Streptomyces sp. CMAA 1322, a bacterium isolated from Caatinga biome, from dry forest semiarid of Brazil.</title>
        <authorList>
            <person name="Santos S.N."/>
            <person name="Gacesa R."/>
            <person name="Taketani R.G."/>
            <person name="Long P.F."/>
            <person name="Melo I.S."/>
        </authorList>
    </citation>
    <scope>NUCLEOTIDE SEQUENCE [LARGE SCALE GENOMIC DNA]</scope>
    <source>
        <strain evidence="3">CMAA 1322</strain>
    </source>
</reference>
<sequence>MSGPLTVPAIVALVALLVVRQMKPQKVASGSRRWWVVPAVLTFVALREPGLVDAGHRVASVGLLTAGVLLGIATGAAWAWTTRIWTDDSGAIWARGTKATGAVWAGGMVLRLGLMGIGLLIGVHQGAAGAMLTVAAMLLARSAVVLHRAGRGVPSYGVVAGG</sequence>